<dbReference type="OrthoDB" id="1083028at2"/>
<evidence type="ECO:0000256" key="2">
    <source>
        <dbReference type="ARBA" id="ARBA00022519"/>
    </source>
</evidence>
<keyword evidence="4 6" id="KW-0808">Transferase</keyword>
<keyword evidence="5" id="KW-0472">Membrane</keyword>
<dbReference type="STRING" id="561365.SAMN05660866_01815"/>
<evidence type="ECO:0000256" key="1">
    <source>
        <dbReference type="ARBA" id="ARBA00022475"/>
    </source>
</evidence>
<protein>
    <submittedName>
        <fullName evidence="6">4-alpha-L-fucosyltransferase glycosyl transferase group 56</fullName>
    </submittedName>
</protein>
<organism evidence="6 7">
    <name type="scientific">Maribacter arcticus</name>
    <dbReference type="NCBI Taxonomy" id="561365"/>
    <lineage>
        <taxon>Bacteria</taxon>
        <taxon>Pseudomonadati</taxon>
        <taxon>Bacteroidota</taxon>
        <taxon>Flavobacteriia</taxon>
        <taxon>Flavobacteriales</taxon>
        <taxon>Flavobacteriaceae</taxon>
        <taxon>Maribacter</taxon>
    </lineage>
</organism>
<gene>
    <name evidence="6" type="ORF">SAMN05660866_01815</name>
</gene>
<evidence type="ECO:0000313" key="7">
    <source>
        <dbReference type="Proteomes" id="UP000190339"/>
    </source>
</evidence>
<sequence>MILHFLLDEKIAEQIISNFEGISSDNKYLVFVKDKEKFKHIKNSHQNILIFKYEKEDINGIVEELKPTGIVLHAYHLEFAKILLELKYELKIAWVAWGFDIYGLPKIKQNIYAPLTDKFLSRKEAFLFFKRKLLANNLLRTIFFLFTKEQDRYSIVFKSLKKVNYFSTYLEEDYIYFSKYYPNNLRFVNCTFTSIDQYLAGNEDVYNQVEATNIIIGNSNTPESNHLDVIDKLKHKKLASSKVFVPLSYGQNDAYRKTVIKEGESCFGDRFEPLLIFMERQQYLNILMSCSVGIFYHYRQQAMGNIIAMLYLGARVYMYAKSPVYLYLKRNQINVFDFDIDFDIYTIKKLPQTEVVANRKILETLFNKDKVNNDLSNLIKLLS</sequence>
<keyword evidence="2" id="KW-0997">Cell inner membrane</keyword>
<dbReference type="AlphaFoldDB" id="A0A1T5BUQ4"/>
<dbReference type="InterPro" id="IPR009993">
    <property type="entry name" value="WecF"/>
</dbReference>
<keyword evidence="1" id="KW-1003">Cell membrane</keyword>
<keyword evidence="7" id="KW-1185">Reference proteome</keyword>
<reference evidence="7" key="1">
    <citation type="submission" date="2017-02" db="EMBL/GenBank/DDBJ databases">
        <authorList>
            <person name="Varghese N."/>
            <person name="Submissions S."/>
        </authorList>
    </citation>
    <scope>NUCLEOTIDE SEQUENCE [LARGE SCALE GENOMIC DNA]</scope>
    <source>
        <strain evidence="7">DSM 23546</strain>
    </source>
</reference>
<evidence type="ECO:0000256" key="5">
    <source>
        <dbReference type="ARBA" id="ARBA00023136"/>
    </source>
</evidence>
<dbReference type="RefSeq" id="WP_079512286.1">
    <property type="nucleotide sequence ID" value="NZ_FUYL01000005.1"/>
</dbReference>
<proteinExistence type="predicted"/>
<dbReference type="GO" id="GO:0008417">
    <property type="term" value="F:fucosyltransferase activity"/>
    <property type="evidence" value="ECO:0007669"/>
    <property type="project" value="InterPro"/>
</dbReference>
<keyword evidence="3 6" id="KW-0328">Glycosyltransferase</keyword>
<evidence type="ECO:0000256" key="3">
    <source>
        <dbReference type="ARBA" id="ARBA00022676"/>
    </source>
</evidence>
<dbReference type="GO" id="GO:0009246">
    <property type="term" value="P:enterobacterial common antigen biosynthetic process"/>
    <property type="evidence" value="ECO:0007669"/>
    <property type="project" value="InterPro"/>
</dbReference>
<name>A0A1T5BUQ4_9FLAO</name>
<dbReference type="Proteomes" id="UP000190339">
    <property type="component" value="Unassembled WGS sequence"/>
</dbReference>
<dbReference type="Pfam" id="PF07429">
    <property type="entry name" value="Glyco_transf_56"/>
    <property type="match status" value="1"/>
</dbReference>
<dbReference type="EMBL" id="FUYL01000005">
    <property type="protein sequence ID" value="SKB50864.1"/>
    <property type="molecule type" value="Genomic_DNA"/>
</dbReference>
<evidence type="ECO:0000256" key="4">
    <source>
        <dbReference type="ARBA" id="ARBA00022679"/>
    </source>
</evidence>
<accession>A0A1T5BUQ4</accession>
<evidence type="ECO:0000313" key="6">
    <source>
        <dbReference type="EMBL" id="SKB50864.1"/>
    </source>
</evidence>